<dbReference type="Gene3D" id="3.40.50.510">
    <property type="entry name" value="Phosphotransferase system, mannose-type IIA component"/>
    <property type="match status" value="1"/>
</dbReference>
<evidence type="ECO:0000256" key="8">
    <source>
        <dbReference type="ARBA" id="ARBA00022777"/>
    </source>
</evidence>
<protein>
    <submittedName>
        <fullName evidence="10">PTS system, mannose-specific IIA component</fullName>
    </submittedName>
</protein>
<keyword evidence="5" id="KW-0762">Sugar transport</keyword>
<keyword evidence="6" id="KW-0808">Transferase</keyword>
<reference evidence="11" key="1">
    <citation type="submission" date="2016-08" db="EMBL/GenBank/DDBJ databases">
        <authorList>
            <person name="Varghese N."/>
            <person name="Submissions Spin"/>
        </authorList>
    </citation>
    <scope>NUCLEOTIDE SEQUENCE [LARGE SCALE GENOMIC DNA]</scope>
    <source>
        <strain evidence="11">R-53248</strain>
    </source>
</reference>
<accession>A0A1C4DHC6</accession>
<name>A0A1C4DHC6_9GAMM</name>
<dbReference type="GO" id="GO:0009401">
    <property type="term" value="P:phosphoenolpyruvate-dependent sugar phosphotransferase system"/>
    <property type="evidence" value="ECO:0007669"/>
    <property type="project" value="UniProtKB-KW"/>
</dbReference>
<dbReference type="RefSeq" id="WP_091350623.1">
    <property type="nucleotide sequence ID" value="NZ_FMAQ01000017.1"/>
</dbReference>
<gene>
    <name evidence="10" type="ORF">GA0061081_11725</name>
</gene>
<dbReference type="Proteomes" id="UP000199670">
    <property type="component" value="Unassembled WGS sequence"/>
</dbReference>
<sequence length="139" mass="15551">MNFILSGHGNIAIEMKKSIEMIAGKYLNLYAITFEPGEGIDSLQDKYLKIINQSENQQFIIITDIFSGSPYNAAAILALKLRNIEVISGLSLPLCLELLNSDYSLINIENAFEQLDNVKLDFIKSFKSLSKNACIEEDL</sequence>
<dbReference type="PROSITE" id="PS51096">
    <property type="entry name" value="PTS_EIIA_TYPE_4"/>
    <property type="match status" value="1"/>
</dbReference>
<dbReference type="NCBIfam" id="TIGR00824">
    <property type="entry name" value="EIIA-man"/>
    <property type="match status" value="1"/>
</dbReference>
<keyword evidence="3" id="KW-0963">Cytoplasm</keyword>
<feature type="domain" description="PTS EIIA type-4" evidence="9">
    <location>
        <begin position="1"/>
        <end position="123"/>
    </location>
</feature>
<dbReference type="GO" id="GO:0005737">
    <property type="term" value="C:cytoplasm"/>
    <property type="evidence" value="ECO:0007669"/>
    <property type="project" value="UniProtKB-SubCell"/>
</dbReference>
<proteinExistence type="predicted"/>
<comment type="subcellular location">
    <subcellularLocation>
        <location evidence="1">Cytoplasm</location>
    </subcellularLocation>
</comment>
<dbReference type="CDD" id="cd00006">
    <property type="entry name" value="PTS_IIA_man"/>
    <property type="match status" value="1"/>
</dbReference>
<keyword evidence="7" id="KW-0598">Phosphotransferase system</keyword>
<evidence type="ECO:0000256" key="7">
    <source>
        <dbReference type="ARBA" id="ARBA00022683"/>
    </source>
</evidence>
<dbReference type="InterPro" id="IPR013789">
    <property type="entry name" value="PTS_EIIA_man"/>
</dbReference>
<dbReference type="PANTHER" id="PTHR33799:SF1">
    <property type="entry name" value="PTS SYSTEM MANNOSE-SPECIFIC EIIAB COMPONENT-RELATED"/>
    <property type="match status" value="1"/>
</dbReference>
<dbReference type="InterPro" id="IPR004701">
    <property type="entry name" value="PTS_EIIA_man-typ"/>
</dbReference>
<keyword evidence="8" id="KW-0418">Kinase</keyword>
<dbReference type="InterPro" id="IPR033887">
    <property type="entry name" value="PTS_IIA_man"/>
</dbReference>
<dbReference type="PANTHER" id="PTHR33799">
    <property type="entry name" value="PTS PERMEASE-RELATED-RELATED"/>
    <property type="match status" value="1"/>
</dbReference>
<dbReference type="GO" id="GO:0016020">
    <property type="term" value="C:membrane"/>
    <property type="evidence" value="ECO:0007669"/>
    <property type="project" value="InterPro"/>
</dbReference>
<evidence type="ECO:0000256" key="1">
    <source>
        <dbReference type="ARBA" id="ARBA00004496"/>
    </source>
</evidence>
<dbReference type="OrthoDB" id="3183705at2"/>
<keyword evidence="4" id="KW-0597">Phosphoprotein</keyword>
<evidence type="ECO:0000313" key="11">
    <source>
        <dbReference type="Proteomes" id="UP000199670"/>
    </source>
</evidence>
<evidence type="ECO:0000256" key="2">
    <source>
        <dbReference type="ARBA" id="ARBA00022448"/>
    </source>
</evidence>
<dbReference type="GO" id="GO:0016773">
    <property type="term" value="F:phosphotransferase activity, alcohol group as acceptor"/>
    <property type="evidence" value="ECO:0007669"/>
    <property type="project" value="InterPro"/>
</dbReference>
<evidence type="ECO:0000259" key="9">
    <source>
        <dbReference type="PROSITE" id="PS51096"/>
    </source>
</evidence>
<evidence type="ECO:0000256" key="3">
    <source>
        <dbReference type="ARBA" id="ARBA00022490"/>
    </source>
</evidence>
<dbReference type="Pfam" id="PF03610">
    <property type="entry name" value="EIIA-man"/>
    <property type="match status" value="1"/>
</dbReference>
<organism evidence="10 11">
    <name type="scientific">Gilliamella bombicola</name>
    <dbReference type="NCBI Taxonomy" id="1798182"/>
    <lineage>
        <taxon>Bacteria</taxon>
        <taxon>Pseudomonadati</taxon>
        <taxon>Pseudomonadota</taxon>
        <taxon>Gammaproteobacteria</taxon>
        <taxon>Orbales</taxon>
        <taxon>Orbaceae</taxon>
        <taxon>Gilliamella</taxon>
    </lineage>
</organism>
<dbReference type="InterPro" id="IPR051471">
    <property type="entry name" value="Bacterial_PTS_sugar_comp"/>
</dbReference>
<keyword evidence="2" id="KW-0813">Transport</keyword>
<dbReference type="GO" id="GO:0016301">
    <property type="term" value="F:kinase activity"/>
    <property type="evidence" value="ECO:0007669"/>
    <property type="project" value="UniProtKB-KW"/>
</dbReference>
<evidence type="ECO:0000256" key="4">
    <source>
        <dbReference type="ARBA" id="ARBA00022553"/>
    </source>
</evidence>
<dbReference type="EMBL" id="FMAQ01000017">
    <property type="protein sequence ID" value="SCC30708.1"/>
    <property type="molecule type" value="Genomic_DNA"/>
</dbReference>
<dbReference type="AlphaFoldDB" id="A0A1C4DHC6"/>
<evidence type="ECO:0000256" key="5">
    <source>
        <dbReference type="ARBA" id="ARBA00022597"/>
    </source>
</evidence>
<dbReference type="InterPro" id="IPR036662">
    <property type="entry name" value="PTS_EIIA_man-typ_sf"/>
</dbReference>
<evidence type="ECO:0000256" key="6">
    <source>
        <dbReference type="ARBA" id="ARBA00022679"/>
    </source>
</evidence>
<dbReference type="STRING" id="1798182.GA0061081_11725"/>
<evidence type="ECO:0000313" key="10">
    <source>
        <dbReference type="EMBL" id="SCC30708.1"/>
    </source>
</evidence>
<dbReference type="SUPFAM" id="SSF53062">
    <property type="entry name" value="PTS system fructose IIA component-like"/>
    <property type="match status" value="1"/>
</dbReference>
<keyword evidence="11" id="KW-1185">Reference proteome</keyword>